<dbReference type="OrthoDB" id="5245063at2759"/>
<reference evidence="6" key="1">
    <citation type="journal article" date="2021" name="Nat. Commun.">
        <title>Genetic determinants of endophytism in the Arabidopsis root mycobiome.</title>
        <authorList>
            <person name="Mesny F."/>
            <person name="Miyauchi S."/>
            <person name="Thiergart T."/>
            <person name="Pickel B."/>
            <person name="Atanasova L."/>
            <person name="Karlsson M."/>
            <person name="Huettel B."/>
            <person name="Barry K.W."/>
            <person name="Haridas S."/>
            <person name="Chen C."/>
            <person name="Bauer D."/>
            <person name="Andreopoulos W."/>
            <person name="Pangilinan J."/>
            <person name="LaButti K."/>
            <person name="Riley R."/>
            <person name="Lipzen A."/>
            <person name="Clum A."/>
            <person name="Drula E."/>
            <person name="Henrissat B."/>
            <person name="Kohler A."/>
            <person name="Grigoriev I.V."/>
            <person name="Martin F.M."/>
            <person name="Hacquard S."/>
        </authorList>
    </citation>
    <scope>NUCLEOTIDE SEQUENCE</scope>
    <source>
        <strain evidence="6">MPI-CAGE-CH-0243</strain>
    </source>
</reference>
<dbReference type="Pfam" id="PF21046">
    <property type="entry name" value="Rad26-like_C"/>
    <property type="match status" value="1"/>
</dbReference>
<dbReference type="EMBL" id="JAGMWT010000005">
    <property type="protein sequence ID" value="KAH7128648.1"/>
    <property type="molecule type" value="Genomic_DNA"/>
</dbReference>
<feature type="region of interest" description="Disordered" evidence="2">
    <location>
        <begin position="78"/>
        <end position="100"/>
    </location>
</feature>
<evidence type="ECO:0008006" key="8">
    <source>
        <dbReference type="Google" id="ProtNLM"/>
    </source>
</evidence>
<evidence type="ECO:0000259" key="4">
    <source>
        <dbReference type="Pfam" id="PF21046"/>
    </source>
</evidence>
<evidence type="ECO:0000259" key="5">
    <source>
        <dbReference type="Pfam" id="PF21048"/>
    </source>
</evidence>
<comment type="caution">
    <text evidence="6">The sequence shown here is derived from an EMBL/GenBank/DDBJ whole genome shotgun (WGS) entry which is preliminary data.</text>
</comment>
<evidence type="ECO:0000256" key="1">
    <source>
        <dbReference type="SAM" id="Coils"/>
    </source>
</evidence>
<name>A0A9P9E0I7_9PLEO</name>
<feature type="region of interest" description="Disordered" evidence="2">
    <location>
        <begin position="753"/>
        <end position="784"/>
    </location>
</feature>
<evidence type="ECO:0000313" key="7">
    <source>
        <dbReference type="Proteomes" id="UP000700596"/>
    </source>
</evidence>
<feature type="compositionally biased region" description="Polar residues" evidence="2">
    <location>
        <begin position="79"/>
        <end position="100"/>
    </location>
</feature>
<dbReference type="InterPro" id="IPR048380">
    <property type="entry name" value="Rad26-like_N"/>
</dbReference>
<accession>A0A9P9E0I7</accession>
<dbReference type="Pfam" id="PF12331">
    <property type="entry name" value="Rad26-like_helical_rpts"/>
    <property type="match status" value="1"/>
</dbReference>
<dbReference type="InterPro" id="IPR022093">
    <property type="entry name" value="Rad26-like_helical"/>
</dbReference>
<dbReference type="Pfam" id="PF21048">
    <property type="entry name" value="Rad26-like_N"/>
    <property type="match status" value="1"/>
</dbReference>
<feature type="compositionally biased region" description="Acidic residues" evidence="2">
    <location>
        <begin position="773"/>
        <end position="784"/>
    </location>
</feature>
<evidence type="ECO:0000256" key="2">
    <source>
        <dbReference type="SAM" id="MobiDB-lite"/>
    </source>
</evidence>
<dbReference type="InterPro" id="IPR048379">
    <property type="entry name" value="Rad26-like_C"/>
</dbReference>
<feature type="domain" description="Rad26-like N-terminal" evidence="5">
    <location>
        <begin position="338"/>
        <end position="378"/>
    </location>
</feature>
<keyword evidence="1" id="KW-0175">Coiled coil</keyword>
<feature type="domain" description="Rad26-like C-terminal" evidence="4">
    <location>
        <begin position="687"/>
        <end position="748"/>
    </location>
</feature>
<feature type="coiled-coil region" evidence="1">
    <location>
        <begin position="124"/>
        <end position="208"/>
    </location>
</feature>
<gene>
    <name evidence="6" type="ORF">B0J11DRAFT_484697</name>
</gene>
<proteinExistence type="predicted"/>
<protein>
    <recommendedName>
        <fullName evidence="8">DNA repair protein Rad26</fullName>
    </recommendedName>
</protein>
<dbReference type="AlphaFoldDB" id="A0A9P9E0I7"/>
<feature type="domain" description="Rad26-like helical repeats" evidence="3">
    <location>
        <begin position="444"/>
        <end position="672"/>
    </location>
</feature>
<keyword evidence="7" id="KW-1185">Reference proteome</keyword>
<feature type="region of interest" description="Disordered" evidence="2">
    <location>
        <begin position="268"/>
        <end position="290"/>
    </location>
</feature>
<evidence type="ECO:0000313" key="6">
    <source>
        <dbReference type="EMBL" id="KAH7128648.1"/>
    </source>
</evidence>
<organism evidence="6 7">
    <name type="scientific">Dendryphion nanum</name>
    <dbReference type="NCBI Taxonomy" id="256645"/>
    <lineage>
        <taxon>Eukaryota</taxon>
        <taxon>Fungi</taxon>
        <taxon>Dikarya</taxon>
        <taxon>Ascomycota</taxon>
        <taxon>Pezizomycotina</taxon>
        <taxon>Dothideomycetes</taxon>
        <taxon>Pleosporomycetidae</taxon>
        <taxon>Pleosporales</taxon>
        <taxon>Torulaceae</taxon>
        <taxon>Dendryphion</taxon>
    </lineage>
</organism>
<dbReference type="Proteomes" id="UP000700596">
    <property type="component" value="Unassembled WGS sequence"/>
</dbReference>
<sequence length="784" mass="87592">MNHDDDDEFNFDDDGLDNLPEDALQELEYTAIRATQRQNSGNDVMHVNVGNAGGHYGNDEEEEADEEEELIDLRDQGANIDSQPPQQTYGYDYGQQNGAQNDAMDLDEVPRRSQADPNQLLLRIRKLEQEKARLNRDLYSEKSNAQKTSGEITTLRRRLEVVNRENDARMRDLQRTSNEAIKKYGDELQRLKLQNEQAKTNNVFAAHEQMADRAARVQNNQISIRTRQATVASPTGTPKKQQKNMSFHGGMGDGFDEEDMAMAMASPVKARDRTKAATPKQANKRKRPVVDQSPIPMLQLSEPRERPQAVEITQPHSGKLDAGILERLKKDDDRFQLLFRLVNSRSSNGKDRVLEALTIHSFPSQPDKKLSSIVNDKLLACSYQHNVHELAIRICHIFLDLWQKCLDESFYDPIYLLLDALQFILASEPASTAVSLIERAIPLLTAAIDLVSVPISKAAFGQVPVSELFSPEQRTIAASIDAADCLDLLYVFASSCVSSPTDIDRFWQLVDHDFILVLIRSKQPLPHLQNILRILSTSALPSSIGSIFPAATRPAFQTRSENQLIERLTSMLSANLTTIPDPSSPQPTPHTYTPQQILTLRLQIIRLLTTFSIPTHGNTLLVSNPDALAHLILFLHAQITSLYSTPFLPPSKTHSLTIIAINSTFKLIYHLIISAPHKYANDYSEFIATKLKMLPGGYHKFLVAVSRIAFYEGLVLERGIEEEVARDAHELLDGWLGPQEGGALLEVFDPGSSAGSARVGSTGRGVEMRVGTEEDEEAEAQMEH</sequence>
<evidence type="ECO:0000259" key="3">
    <source>
        <dbReference type="Pfam" id="PF12331"/>
    </source>
</evidence>